<dbReference type="Proteomes" id="UP001194580">
    <property type="component" value="Unassembled WGS sequence"/>
</dbReference>
<accession>A0AAD4D5F4</accession>
<name>A0AAD4D5F4_9FUNG</name>
<organism evidence="1 2">
    <name type="scientific">Linnemannia exigua</name>
    <dbReference type="NCBI Taxonomy" id="604196"/>
    <lineage>
        <taxon>Eukaryota</taxon>
        <taxon>Fungi</taxon>
        <taxon>Fungi incertae sedis</taxon>
        <taxon>Mucoromycota</taxon>
        <taxon>Mortierellomycotina</taxon>
        <taxon>Mortierellomycetes</taxon>
        <taxon>Mortierellales</taxon>
        <taxon>Mortierellaceae</taxon>
        <taxon>Linnemannia</taxon>
    </lineage>
</organism>
<comment type="caution">
    <text evidence="1">The sequence shown here is derived from an EMBL/GenBank/DDBJ whole genome shotgun (WGS) entry which is preliminary data.</text>
</comment>
<feature type="non-terminal residue" evidence="1">
    <location>
        <position position="1"/>
    </location>
</feature>
<keyword evidence="2" id="KW-1185">Reference proteome</keyword>
<dbReference type="EMBL" id="JAAAIL010001533">
    <property type="protein sequence ID" value="KAG0268326.1"/>
    <property type="molecule type" value="Genomic_DNA"/>
</dbReference>
<protein>
    <submittedName>
        <fullName evidence="1">Uncharacterized protein</fullName>
    </submittedName>
</protein>
<evidence type="ECO:0000313" key="1">
    <source>
        <dbReference type="EMBL" id="KAG0268326.1"/>
    </source>
</evidence>
<evidence type="ECO:0000313" key="2">
    <source>
        <dbReference type="Proteomes" id="UP001194580"/>
    </source>
</evidence>
<dbReference type="AlphaFoldDB" id="A0AAD4D5F4"/>
<gene>
    <name evidence="1" type="ORF">BGZ95_002505</name>
</gene>
<sequence>NQVTGPRATVTCHNYAYSIASKTKSMNPSTNGLRTAKGSATSGNFGTREMNSISGYITFSANSSNIRANANSTHNNYNRRFNSDIASSLNSRIDSNDVDQSHLPDRHGYHIASRSMDNGAKDASRSFQISAVFFLTYLLTEETDTMDGATTDDGDNDGFSSSFDHRAGNSIDNLRGSISYSFDLDDPVSDSRRDYPYATTPPSEKFVVGMDETMRNMVYVSRSDAIDFQSRGLQTVTTMSKLKVDKNGAPIISPGSVVC</sequence>
<proteinExistence type="predicted"/>
<reference evidence="1" key="1">
    <citation type="journal article" date="2020" name="Fungal Divers.">
        <title>Resolving the Mortierellaceae phylogeny through synthesis of multi-gene phylogenetics and phylogenomics.</title>
        <authorList>
            <person name="Vandepol N."/>
            <person name="Liber J."/>
            <person name="Desiro A."/>
            <person name="Na H."/>
            <person name="Kennedy M."/>
            <person name="Barry K."/>
            <person name="Grigoriev I.V."/>
            <person name="Miller A.N."/>
            <person name="O'Donnell K."/>
            <person name="Stajich J.E."/>
            <person name="Bonito G."/>
        </authorList>
    </citation>
    <scope>NUCLEOTIDE SEQUENCE</scope>
    <source>
        <strain evidence="1">NRRL 28262</strain>
    </source>
</reference>